<dbReference type="GO" id="GO:0000387">
    <property type="term" value="P:spliceosomal snRNP assembly"/>
    <property type="evidence" value="ECO:0007669"/>
    <property type="project" value="TreeGrafter"/>
</dbReference>
<comment type="caution">
    <text evidence="4">The sequence shown here is derived from an EMBL/GenBank/DDBJ whole genome shotgun (WGS) entry which is preliminary data.</text>
</comment>
<gene>
    <name evidence="4" type="ORF">NCGR_LOCUS44495</name>
</gene>
<reference evidence="4" key="1">
    <citation type="submission" date="2020-10" db="EMBL/GenBank/DDBJ databases">
        <authorList>
            <person name="Han B."/>
            <person name="Lu T."/>
            <person name="Zhao Q."/>
            <person name="Huang X."/>
            <person name="Zhao Y."/>
        </authorList>
    </citation>
    <scope>NUCLEOTIDE SEQUENCE</scope>
</reference>
<evidence type="ECO:0000256" key="1">
    <source>
        <dbReference type="SAM" id="MobiDB-lite"/>
    </source>
</evidence>
<evidence type="ECO:0000259" key="3">
    <source>
        <dbReference type="Pfam" id="PF23086"/>
    </source>
</evidence>
<proteinExistence type="predicted"/>
<feature type="domain" description="Coilin N-terminal" evidence="2">
    <location>
        <begin position="12"/>
        <end position="167"/>
    </location>
</feature>
<dbReference type="EMBL" id="CAJGYO010000011">
    <property type="protein sequence ID" value="CAD6261074.1"/>
    <property type="molecule type" value="Genomic_DNA"/>
</dbReference>
<dbReference type="InterPro" id="IPR056398">
    <property type="entry name" value="Tudor_Coilin"/>
</dbReference>
<sequence length="898" mass="98680">MARPPPAVPAPVRLRLLFENSRLLRRVQRDEGLRRCWLLLSPELATVADLAAHVAARFRLRRTCPWGVVLSMDGFTLPPFESTCIFRDNDIIRVKQKSCTKQVGHNDVHCIQDHEIIEKRPLPVDDRILAIQDQKDGCKHQEEEAHDHQLEENATASHSIENNGTSSKRKWNDGIAEIPESSKCRGKRLKVENSGKQIDYSKEEQSGSKKLKLSVIGIEAKKATPQHETTATLVEQQKSEGNNQTELKCEAEVVDYNAQSDTKKLESRSARRKKIKRLMRQTGKLQSEKNVHEDSPIAADFPSSSNQDGLPVPSSNQNGSHVHFSSLKADEEESDTSEEIVPVVVRPGHIRFEPAGGEPDKSPAKELQGTFQWSGTMSKKKGQKWGIDSSNKKNADIGYHAGIAGSSTEVNNHVKDIKVTENGFCAVSNRRNNEGSNIEMSSAKTVANEEKSSGEPFDFESLYPLTRLPKEGDLIAYRLVELSSMLCPELSAYRVGKVLIYDPISLRIILLPVEEYPITTEEKENKDESDMLADLSPYKEDGSLEIEYSSLLDVRLLKGIEPVLGAASTPSAETCNEVGSALAGRPVTLHKNEGNIESQKSPLVANNTKNEERKLEGNIGSQKSPLVVNNTKDEECKLGKSESTVWEKNDESSDKVDVQENGWGTWKQNASTSAWSYRALRSCALGPTMAMLRGKNSQRAPAAALVAADDVHVVTGAAAVGAGAAARPPMRWTANTSGFVLRRMKQLIESGARADKGFKDKEVNMAIFGSGMATGRFVVVSNEPLGVNSYQADNGLGKVEGSHGNHAAREKTDQGEGSKATELLTSDGGRKRKRPYFSEEEVLIMTNMADAVNNVANALRETVPAHVDADLYHAVMDMPGFSEEALIVVFSHMLDNKA</sequence>
<feature type="compositionally biased region" description="Polar residues" evidence="1">
    <location>
        <begin position="302"/>
        <end position="320"/>
    </location>
</feature>
<feature type="domain" description="Coilin tudor" evidence="3">
    <location>
        <begin position="456"/>
        <end position="558"/>
    </location>
</feature>
<feature type="region of interest" description="Disordered" evidence="1">
    <location>
        <begin position="796"/>
        <end position="831"/>
    </location>
</feature>
<evidence type="ECO:0000313" key="4">
    <source>
        <dbReference type="EMBL" id="CAD6261074.1"/>
    </source>
</evidence>
<dbReference type="AlphaFoldDB" id="A0A811QXN9"/>
<dbReference type="GO" id="GO:0030619">
    <property type="term" value="F:U1 snRNA binding"/>
    <property type="evidence" value="ECO:0007669"/>
    <property type="project" value="TreeGrafter"/>
</dbReference>
<dbReference type="PANTHER" id="PTHR15197:SF0">
    <property type="entry name" value="COILIN"/>
    <property type="match status" value="1"/>
</dbReference>
<dbReference type="Pfam" id="PF15862">
    <property type="entry name" value="Coilin_N"/>
    <property type="match status" value="1"/>
</dbReference>
<evidence type="ECO:0000259" key="2">
    <source>
        <dbReference type="Pfam" id="PF15862"/>
    </source>
</evidence>
<dbReference type="OrthoDB" id="74813at2759"/>
<feature type="compositionally biased region" description="Basic and acidic residues" evidence="1">
    <location>
        <begin position="286"/>
        <end position="295"/>
    </location>
</feature>
<organism evidence="4 5">
    <name type="scientific">Miscanthus lutarioriparius</name>
    <dbReference type="NCBI Taxonomy" id="422564"/>
    <lineage>
        <taxon>Eukaryota</taxon>
        <taxon>Viridiplantae</taxon>
        <taxon>Streptophyta</taxon>
        <taxon>Embryophyta</taxon>
        <taxon>Tracheophyta</taxon>
        <taxon>Spermatophyta</taxon>
        <taxon>Magnoliopsida</taxon>
        <taxon>Liliopsida</taxon>
        <taxon>Poales</taxon>
        <taxon>Poaceae</taxon>
        <taxon>PACMAD clade</taxon>
        <taxon>Panicoideae</taxon>
        <taxon>Andropogonodae</taxon>
        <taxon>Andropogoneae</taxon>
        <taxon>Saccharinae</taxon>
        <taxon>Miscanthus</taxon>
    </lineage>
</organism>
<protein>
    <recommendedName>
        <fullName evidence="6">Coilin</fullName>
    </recommendedName>
</protein>
<dbReference type="GO" id="GO:0030620">
    <property type="term" value="F:U2 snRNA binding"/>
    <property type="evidence" value="ECO:0007669"/>
    <property type="project" value="TreeGrafter"/>
</dbReference>
<feature type="region of interest" description="Disordered" evidence="1">
    <location>
        <begin position="135"/>
        <end position="179"/>
    </location>
</feature>
<dbReference type="GO" id="GO:0015030">
    <property type="term" value="C:Cajal body"/>
    <property type="evidence" value="ECO:0007669"/>
    <property type="project" value="TreeGrafter"/>
</dbReference>
<feature type="region of interest" description="Disordered" evidence="1">
    <location>
        <begin position="278"/>
        <end position="338"/>
    </location>
</feature>
<evidence type="ECO:0008006" key="6">
    <source>
        <dbReference type="Google" id="ProtNLM"/>
    </source>
</evidence>
<dbReference type="PANTHER" id="PTHR15197">
    <property type="entry name" value="COILIN P80"/>
    <property type="match status" value="1"/>
</dbReference>
<dbReference type="InterPro" id="IPR031722">
    <property type="entry name" value="Coilin_N"/>
</dbReference>
<accession>A0A811QXN9</accession>
<dbReference type="Pfam" id="PF23086">
    <property type="entry name" value="Tudor_Coilin"/>
    <property type="match status" value="1"/>
</dbReference>
<dbReference type="Proteomes" id="UP000604825">
    <property type="component" value="Unassembled WGS sequence"/>
</dbReference>
<feature type="compositionally biased region" description="Basic and acidic residues" evidence="1">
    <location>
        <begin position="800"/>
        <end position="816"/>
    </location>
</feature>
<feature type="compositionally biased region" description="Polar residues" evidence="1">
    <location>
        <begin position="152"/>
        <end position="166"/>
    </location>
</feature>
<dbReference type="InterPro" id="IPR024822">
    <property type="entry name" value="Coilin"/>
</dbReference>
<keyword evidence="5" id="KW-1185">Reference proteome</keyword>
<evidence type="ECO:0000313" key="5">
    <source>
        <dbReference type="Proteomes" id="UP000604825"/>
    </source>
</evidence>
<name>A0A811QXN9_9POAL</name>
<feature type="compositionally biased region" description="Basic and acidic residues" evidence="1">
    <location>
        <begin position="135"/>
        <end position="151"/>
    </location>
</feature>